<proteinExistence type="predicted"/>
<dbReference type="Proteomes" id="UP001156672">
    <property type="component" value="Unassembled WGS sequence"/>
</dbReference>
<evidence type="ECO:0000256" key="1">
    <source>
        <dbReference type="SAM" id="MobiDB-lite"/>
    </source>
</evidence>
<reference evidence="6" key="3">
    <citation type="journal article" date="2019" name="Int. J. Syst. Evol. Microbiol.">
        <title>The Global Catalogue of Microorganisms (GCM) 10K type strain sequencing project: providing services to taxonomists for standard genome sequencing and annotation.</title>
        <authorList>
            <consortium name="The Broad Institute Genomics Platform"/>
            <consortium name="The Broad Institute Genome Sequencing Center for Infectious Disease"/>
            <person name="Wu L."/>
            <person name="Ma J."/>
        </authorList>
    </citation>
    <scope>NUCLEOTIDE SEQUENCE [LARGE SCALE GENOMIC DNA]</scope>
    <source>
        <strain evidence="6">NBRC 3250</strain>
    </source>
</reference>
<dbReference type="InterPro" id="IPR029044">
    <property type="entry name" value="Nucleotide-diphossugar_trans"/>
</dbReference>
<reference evidence="3" key="4">
    <citation type="submission" date="2023-01" db="EMBL/GenBank/DDBJ databases">
        <title>Draft genome sequence of Gluconobacter albidus strain NBRC 3250.</title>
        <authorList>
            <person name="Sun Q."/>
            <person name="Mori K."/>
        </authorList>
    </citation>
    <scope>NUCLEOTIDE SEQUENCE</scope>
    <source>
        <strain evidence="3">NBRC 3250</strain>
    </source>
</reference>
<sequence length="878" mass="99249">MIICQIDEFSVNGIRGWATDTENPSQPVFLHALADGQEFLQFHCTDLREDVHASGIPSLNTGFQIPMPHSLLDGKTHTITFKNRLQQIEIYSQGQGLEHISFSGRLPVETHSFVDGLKQGVLNGWVVRGNAAEGWKGGQQILVTCNGQKIAQIEANRYRGDVGKALSCDPYCGFQFSPPDLYRKPYEQEFRFYVLPDMLEVANSPCLTSFVTDANESLIIDVIDQIDALHVELTRLRRKVREILPQPGFTIADYHSWATAYFPVLRKYVDRTRNDDLILGNPLVSIVCPVWNPDLTDFTAAIESVRAQTWQNWELILVDDCSKNAELRAVIEDFAKADSRIKPLFQKQNGGISIATNAGLEAAQGEWVAFFDHDDLLADVAVEYMLREATRSRADLIYSDEDKIDASGYYREPAFKTDWNYRLLLGVNYVCHFVMIRHSALQKVGGLNKEYDGAQDHDFLLRASEHIPSEKIHHVPEILYHWRITANSTASDIGNKRYAIDAGIKAVNDHLERRNLPANVDSQMGMTLYTVNWQFNQFPSVTIIIPYKDEIPTTARCLDAIQKYTRYPNYKVILVNNWSITEEAEAFAQKVDDIPNVEILTVKEPFNYSRINNLAAKDETSDFLLFLNNDVFVEQENWLEILVNEALADPQVAIVGGKFVYPNQTVQHAGVLLGIGDVAGHAHVGIPRNEGGYAGRAYFPQEISAVTAAGMLIRRPAFELVGGFDEEHLKVAFNDIDLCLKVRDAGYKVIWTPDFCAEHHESLSRGSDDRPSTERRFFHETQFMIEKWGNTLRADPFYNPHFTLDRQVFFDLTIPGVDETRYPPLESARKKIRPLWDTSTLTAESKPSPATKKPVTKKIQTKTRIKKPSATTAAKAAE</sequence>
<evidence type="ECO:0000313" key="5">
    <source>
        <dbReference type="Proteomes" id="UP000075682"/>
    </source>
</evidence>
<evidence type="ECO:0000313" key="3">
    <source>
        <dbReference type="EMBL" id="GLQ70154.1"/>
    </source>
</evidence>
<feature type="domain" description="Glycosyltransferase 2-like" evidence="2">
    <location>
        <begin position="285"/>
        <end position="444"/>
    </location>
</feature>
<dbReference type="EMBL" id="LHZN01000135">
    <property type="protein sequence ID" value="KXV37677.1"/>
    <property type="molecule type" value="Genomic_DNA"/>
</dbReference>
<organism evidence="4 5">
    <name type="scientific">Gluconobacter albidus</name>
    <dbReference type="NCBI Taxonomy" id="318683"/>
    <lineage>
        <taxon>Bacteria</taxon>
        <taxon>Pseudomonadati</taxon>
        <taxon>Pseudomonadota</taxon>
        <taxon>Alphaproteobacteria</taxon>
        <taxon>Acetobacterales</taxon>
        <taxon>Acetobacteraceae</taxon>
        <taxon>Gluconobacter</taxon>
    </lineage>
</organism>
<keyword evidence="6" id="KW-1185">Reference proteome</keyword>
<dbReference type="InterPro" id="IPR001173">
    <property type="entry name" value="Glyco_trans_2-like"/>
</dbReference>
<evidence type="ECO:0000259" key="2">
    <source>
        <dbReference type="Pfam" id="PF00535"/>
    </source>
</evidence>
<comment type="caution">
    <text evidence="4">The sequence shown here is derived from an EMBL/GenBank/DDBJ whole genome shotgun (WGS) entry which is preliminary data.</text>
</comment>
<protein>
    <submittedName>
        <fullName evidence="4">O-antigen biosynthesis protein</fullName>
    </submittedName>
</protein>
<dbReference type="SUPFAM" id="SSF53448">
    <property type="entry name" value="Nucleotide-diphospho-sugar transferases"/>
    <property type="match status" value="2"/>
</dbReference>
<feature type="compositionally biased region" description="Basic residues" evidence="1">
    <location>
        <begin position="854"/>
        <end position="867"/>
    </location>
</feature>
<dbReference type="Proteomes" id="UP000075682">
    <property type="component" value="Unassembled WGS sequence"/>
</dbReference>
<dbReference type="PANTHER" id="PTHR43179:SF7">
    <property type="entry name" value="RHAMNOSYLTRANSFERASE WBBL"/>
    <property type="match status" value="1"/>
</dbReference>
<dbReference type="GO" id="GO:0016757">
    <property type="term" value="F:glycosyltransferase activity"/>
    <property type="evidence" value="ECO:0007669"/>
    <property type="project" value="UniProtKB-KW"/>
</dbReference>
<dbReference type="Gene3D" id="3.90.550.10">
    <property type="entry name" value="Spore Coat Polysaccharide Biosynthesis Protein SpsA, Chain A"/>
    <property type="match status" value="2"/>
</dbReference>
<dbReference type="PANTHER" id="PTHR43179">
    <property type="entry name" value="RHAMNOSYLTRANSFERASE WBBL"/>
    <property type="match status" value="1"/>
</dbReference>
<feature type="domain" description="Glycosyltransferase 2-like" evidence="2">
    <location>
        <begin position="542"/>
        <end position="717"/>
    </location>
</feature>
<feature type="region of interest" description="Disordered" evidence="1">
    <location>
        <begin position="836"/>
        <end position="878"/>
    </location>
</feature>
<dbReference type="EMBL" id="BSNW01000049">
    <property type="protein sequence ID" value="GLQ70154.1"/>
    <property type="molecule type" value="Genomic_DNA"/>
</dbReference>
<dbReference type="CDD" id="cd04184">
    <property type="entry name" value="GT2_RfbC_Mx_like"/>
    <property type="match status" value="1"/>
</dbReference>
<reference evidence="3" key="1">
    <citation type="journal article" date="2014" name="Int. J. Syst. Evol. Microbiol.">
        <title>Complete genome of a new Firmicutes species belonging to the dominant human colonic microbiota ('Ruminococcus bicirculans') reveals two chromosomes and a selective capacity to utilize plant glucans.</title>
        <authorList>
            <consortium name="NISC Comparative Sequencing Program"/>
            <person name="Wegmann U."/>
            <person name="Louis P."/>
            <person name="Goesmann A."/>
            <person name="Henrissat B."/>
            <person name="Duncan S.H."/>
            <person name="Flint H.J."/>
        </authorList>
    </citation>
    <scope>NUCLEOTIDE SEQUENCE</scope>
    <source>
        <strain evidence="3">NBRC 3250</strain>
    </source>
</reference>
<name>A0AAW3QVU7_9PROT</name>
<evidence type="ECO:0000313" key="6">
    <source>
        <dbReference type="Proteomes" id="UP001156672"/>
    </source>
</evidence>
<evidence type="ECO:0000313" key="4">
    <source>
        <dbReference type="EMBL" id="KXV37677.1"/>
    </source>
</evidence>
<gene>
    <name evidence="4" type="ORF">AD941_09805</name>
    <name evidence="3" type="ORF">GCM10007866_26070</name>
</gene>
<dbReference type="Pfam" id="PF00535">
    <property type="entry name" value="Glycos_transf_2"/>
    <property type="match status" value="2"/>
</dbReference>
<dbReference type="AlphaFoldDB" id="A0AAW3QVU7"/>
<dbReference type="CDD" id="cd04186">
    <property type="entry name" value="GT_2_like_c"/>
    <property type="match status" value="1"/>
</dbReference>
<reference evidence="4 5" key="2">
    <citation type="submission" date="2015-06" db="EMBL/GenBank/DDBJ databases">
        <title>Improved classification and identification of acetic acid bacteria using matrix-assisted laser desorption/ionization time-of-flight mass spectrometry; Gluconobacter nephelii and Gluconobacter uchimurae are later heterotypic synonyms of Gluconobacter japonicus and Gluconobacter oxydans, respectively.</title>
        <authorList>
            <person name="Li L."/>
            <person name="Cleenwerck I."/>
            <person name="De Vuyst L."/>
            <person name="Vandamme P."/>
        </authorList>
    </citation>
    <scope>NUCLEOTIDE SEQUENCE [LARGE SCALE GENOMIC DNA]</scope>
    <source>
        <strain evidence="4 5">LMG 1356</strain>
    </source>
</reference>
<accession>A0AAW3QVU7</accession>